<dbReference type="InterPro" id="IPR015421">
    <property type="entry name" value="PyrdxlP-dep_Trfase_major"/>
</dbReference>
<feature type="compositionally biased region" description="Basic and acidic residues" evidence="8">
    <location>
        <begin position="1"/>
        <end position="15"/>
    </location>
</feature>
<dbReference type="PANTHER" id="PTHR43500:SF1">
    <property type="entry name" value="CYSTATHIONINE BETA-LYASE-RELATED"/>
    <property type="match status" value="1"/>
</dbReference>
<dbReference type="NCBIfam" id="TIGR01324">
    <property type="entry name" value="cysta_beta_ly_B"/>
    <property type="match status" value="1"/>
</dbReference>
<protein>
    <submittedName>
        <fullName evidence="9">Cystathionine beta-lyase</fullName>
    </submittedName>
</protein>
<dbReference type="InterPro" id="IPR015422">
    <property type="entry name" value="PyrdxlP-dep_Trfase_small"/>
</dbReference>
<comment type="similarity">
    <text evidence="2 7">Belongs to the trans-sulfuration enzymes family.</text>
</comment>
<evidence type="ECO:0000256" key="7">
    <source>
        <dbReference type="RuleBase" id="RU362118"/>
    </source>
</evidence>
<keyword evidence="3 6" id="KW-0663">Pyridoxal phosphate</keyword>
<gene>
    <name evidence="9" type="ORF">FBZ89_1186</name>
</gene>
<evidence type="ECO:0000256" key="1">
    <source>
        <dbReference type="ARBA" id="ARBA00001933"/>
    </source>
</evidence>
<dbReference type="Gene3D" id="3.40.640.10">
    <property type="entry name" value="Type I PLP-dependent aspartate aminotransferase-like (Major domain)"/>
    <property type="match status" value="1"/>
</dbReference>
<evidence type="ECO:0000256" key="3">
    <source>
        <dbReference type="ARBA" id="ARBA00022898"/>
    </source>
</evidence>
<dbReference type="RefSeq" id="WP_246172467.1">
    <property type="nucleotide sequence ID" value="NZ_VITN01000018.1"/>
</dbReference>
<evidence type="ECO:0000256" key="5">
    <source>
        <dbReference type="ARBA" id="ARBA00047517"/>
    </source>
</evidence>
<evidence type="ECO:0000256" key="6">
    <source>
        <dbReference type="PIRSR" id="PIRSR001434-2"/>
    </source>
</evidence>
<comment type="catalytic activity">
    <reaction evidence="5">
        <text>L,L-cystathionine + H2O = L-homocysteine + pyruvate + NH4(+)</text>
        <dbReference type="Rhea" id="RHEA:13965"/>
        <dbReference type="ChEBI" id="CHEBI:15361"/>
        <dbReference type="ChEBI" id="CHEBI:15377"/>
        <dbReference type="ChEBI" id="CHEBI:28938"/>
        <dbReference type="ChEBI" id="CHEBI:58161"/>
        <dbReference type="ChEBI" id="CHEBI:58199"/>
    </reaction>
</comment>
<dbReference type="Gene3D" id="3.90.1150.10">
    <property type="entry name" value="Aspartate Aminotransferase, domain 1"/>
    <property type="match status" value="1"/>
</dbReference>
<evidence type="ECO:0000313" key="9">
    <source>
        <dbReference type="EMBL" id="TWB13955.1"/>
    </source>
</evidence>
<dbReference type="FunFam" id="3.40.640.10:FF:000046">
    <property type="entry name" value="Cystathionine gamma-lyase"/>
    <property type="match status" value="1"/>
</dbReference>
<dbReference type="Proteomes" id="UP000319859">
    <property type="component" value="Unassembled WGS sequence"/>
</dbReference>
<dbReference type="EMBL" id="VITN01000018">
    <property type="protein sequence ID" value="TWB13955.1"/>
    <property type="molecule type" value="Genomic_DNA"/>
</dbReference>
<evidence type="ECO:0000256" key="2">
    <source>
        <dbReference type="ARBA" id="ARBA00009077"/>
    </source>
</evidence>
<dbReference type="PIRSF" id="PIRSF001434">
    <property type="entry name" value="CGS"/>
    <property type="match status" value="1"/>
</dbReference>
<dbReference type="InterPro" id="IPR015424">
    <property type="entry name" value="PyrdxlP-dep_Trfase"/>
</dbReference>
<organism evidence="9 10">
    <name type="scientific">Nitrospirillum amazonense</name>
    <dbReference type="NCBI Taxonomy" id="28077"/>
    <lineage>
        <taxon>Bacteria</taxon>
        <taxon>Pseudomonadati</taxon>
        <taxon>Pseudomonadota</taxon>
        <taxon>Alphaproteobacteria</taxon>
        <taxon>Rhodospirillales</taxon>
        <taxon>Azospirillaceae</taxon>
        <taxon>Nitrospirillum</taxon>
    </lineage>
</organism>
<accession>A0A560EXI5</accession>
<dbReference type="InterPro" id="IPR006233">
    <property type="entry name" value="Cys_b_lyase_bac"/>
</dbReference>
<comment type="cofactor">
    <cofactor evidence="1 7">
        <name>pyridoxal 5'-phosphate</name>
        <dbReference type="ChEBI" id="CHEBI:597326"/>
    </cofactor>
</comment>
<keyword evidence="4 9" id="KW-0456">Lyase</keyword>
<reference evidence="9 10" key="1">
    <citation type="submission" date="2019-06" db="EMBL/GenBank/DDBJ databases">
        <title>Genomic Encyclopedia of Type Strains, Phase IV (KMG-V): Genome sequencing to study the core and pangenomes of soil and plant-associated prokaryotes.</title>
        <authorList>
            <person name="Whitman W."/>
        </authorList>
    </citation>
    <scope>NUCLEOTIDE SEQUENCE [LARGE SCALE GENOMIC DNA]</scope>
    <source>
        <strain evidence="9 10">BR 11880</strain>
    </source>
</reference>
<evidence type="ECO:0000256" key="4">
    <source>
        <dbReference type="ARBA" id="ARBA00023239"/>
    </source>
</evidence>
<dbReference type="GO" id="GO:0019346">
    <property type="term" value="P:transsulfuration"/>
    <property type="evidence" value="ECO:0007669"/>
    <property type="project" value="InterPro"/>
</dbReference>
<feature type="region of interest" description="Disordered" evidence="8">
    <location>
        <begin position="1"/>
        <end position="20"/>
    </location>
</feature>
<name>A0A560EXI5_9PROT</name>
<dbReference type="GO" id="GO:0030170">
    <property type="term" value="F:pyridoxal phosphate binding"/>
    <property type="evidence" value="ECO:0007669"/>
    <property type="project" value="InterPro"/>
</dbReference>
<dbReference type="GO" id="GO:0047804">
    <property type="term" value="F:cysteine-S-conjugate beta-lyase activity"/>
    <property type="evidence" value="ECO:0007669"/>
    <property type="project" value="InterPro"/>
</dbReference>
<comment type="caution">
    <text evidence="9">The sequence shown here is derived from an EMBL/GenBank/DDBJ whole genome shotgun (WGS) entry which is preliminary data.</text>
</comment>
<evidence type="ECO:0000313" key="10">
    <source>
        <dbReference type="Proteomes" id="UP000319859"/>
    </source>
</evidence>
<proteinExistence type="inferred from homology"/>
<evidence type="ECO:0000256" key="8">
    <source>
        <dbReference type="SAM" id="MobiDB-lite"/>
    </source>
</evidence>
<dbReference type="AlphaFoldDB" id="A0A560EXI5"/>
<sequence>MPHDTKKSGDTKESGDTQNPATLLVHAGRNPLDNYGVVNVPPYRASTILFSCLDELEGHDPEHRAPRYGRRSTPSSLAFEDAVAALEGGHRAVVASSGLAAVTTALLAYAKAGSHLLVADTVYGPSRDFCDRVLTRLGVIVEYVDPLIGADIAHKLRPETTAILLESPGSLTFEVQDIPAISRAAHDKGVAVLVDSTWSAGICSKPLDLGADVVIHAATKYFVGHADATVGVIAGTREAWQRVKDTALQLGQNVGGDDLYLAMRGMRTLAARMARHQETALAIARWLKGRDEVQRVLHPAFADCPGHDIWKRDFTGSSGLFTVELKKQPRAAIAALVDGMSHFGIGFSWGGFESLILPTDPRKIRTATPWAGTGTLIRLHAGLEDADDLIRDLERGLARMKGATA</sequence>
<dbReference type="Pfam" id="PF01053">
    <property type="entry name" value="Cys_Met_Meta_PP"/>
    <property type="match status" value="1"/>
</dbReference>
<dbReference type="InterPro" id="IPR000277">
    <property type="entry name" value="Cys/Met-Metab_PyrdxlP-dep_enz"/>
</dbReference>
<dbReference type="GO" id="GO:0019450">
    <property type="term" value="P:L-cysteine catabolic process to pyruvate"/>
    <property type="evidence" value="ECO:0007669"/>
    <property type="project" value="TreeGrafter"/>
</dbReference>
<dbReference type="PANTHER" id="PTHR43500">
    <property type="entry name" value="CYSTATHIONINE BETA-LYASE-RELATED"/>
    <property type="match status" value="1"/>
</dbReference>
<dbReference type="SUPFAM" id="SSF53383">
    <property type="entry name" value="PLP-dependent transferases"/>
    <property type="match status" value="1"/>
</dbReference>
<feature type="modified residue" description="N6-(pyridoxal phosphate)lysine" evidence="6">
    <location>
        <position position="220"/>
    </location>
</feature>